<sequence>MAENGQANLTGSLKQWNHFGQPILSKLCSTVYAEQDIDWLWSPCDSCAMLVGEQNQTHTRTNVNPS</sequence>
<protein>
    <submittedName>
        <fullName evidence="1">Uncharacterized protein</fullName>
    </submittedName>
</protein>
<accession>A0A074ZEC8</accession>
<name>A0A074ZEC8_OPIVI</name>
<dbReference type="EMBL" id="KL596774">
    <property type="protein sequence ID" value="KER25528.1"/>
    <property type="molecule type" value="Genomic_DNA"/>
</dbReference>
<organism evidence="1 2">
    <name type="scientific">Opisthorchis viverrini</name>
    <name type="common">Southeast Asian liver fluke</name>
    <dbReference type="NCBI Taxonomy" id="6198"/>
    <lineage>
        <taxon>Eukaryota</taxon>
        <taxon>Metazoa</taxon>
        <taxon>Spiralia</taxon>
        <taxon>Lophotrochozoa</taxon>
        <taxon>Platyhelminthes</taxon>
        <taxon>Trematoda</taxon>
        <taxon>Digenea</taxon>
        <taxon>Opisthorchiida</taxon>
        <taxon>Opisthorchiata</taxon>
        <taxon>Opisthorchiidae</taxon>
        <taxon>Opisthorchis</taxon>
    </lineage>
</organism>
<dbReference type="CTD" id="20321222"/>
<dbReference type="RefSeq" id="XP_009170731.1">
    <property type="nucleotide sequence ID" value="XM_009172467.1"/>
</dbReference>
<evidence type="ECO:0000313" key="1">
    <source>
        <dbReference type="EMBL" id="KER25528.1"/>
    </source>
</evidence>
<evidence type="ECO:0000313" key="2">
    <source>
        <dbReference type="Proteomes" id="UP000054324"/>
    </source>
</evidence>
<keyword evidence="2" id="KW-1185">Reference proteome</keyword>
<dbReference type="Proteomes" id="UP000054324">
    <property type="component" value="Unassembled WGS sequence"/>
</dbReference>
<dbReference type="AlphaFoldDB" id="A0A074ZEC8"/>
<dbReference type="GeneID" id="20321222"/>
<gene>
    <name evidence="1" type="ORF">T265_07043</name>
</gene>
<reference evidence="1 2" key="1">
    <citation type="submission" date="2013-11" db="EMBL/GenBank/DDBJ databases">
        <title>Opisthorchis viverrini - life in the bile duct.</title>
        <authorList>
            <person name="Young N.D."/>
            <person name="Nagarajan N."/>
            <person name="Lin S.J."/>
            <person name="Korhonen P.K."/>
            <person name="Jex A.R."/>
            <person name="Hall R.S."/>
            <person name="Safavi-Hemami H."/>
            <person name="Kaewkong W."/>
            <person name="Bertrand D."/>
            <person name="Gao S."/>
            <person name="Seet Q."/>
            <person name="Wongkham S."/>
            <person name="Teh B.T."/>
            <person name="Wongkham C."/>
            <person name="Intapan P.M."/>
            <person name="Maleewong W."/>
            <person name="Yang X."/>
            <person name="Hu M."/>
            <person name="Wang Z."/>
            <person name="Hofmann A."/>
            <person name="Sternberg P.W."/>
            <person name="Tan P."/>
            <person name="Wang J."/>
            <person name="Gasser R.B."/>
        </authorList>
    </citation>
    <scope>NUCLEOTIDE SEQUENCE [LARGE SCALE GENOMIC DNA]</scope>
</reference>
<proteinExistence type="predicted"/>
<dbReference type="KEGG" id="ovi:T265_07043"/>